<keyword evidence="5" id="KW-1185">Reference proteome</keyword>
<dbReference type="PANTHER" id="PTHR43420">
    <property type="entry name" value="ACETYLTRANSFERASE"/>
    <property type="match status" value="1"/>
</dbReference>
<dbReference type="GO" id="GO:0035447">
    <property type="term" value="F:mycothiol synthase activity"/>
    <property type="evidence" value="ECO:0007669"/>
    <property type="project" value="UniProtKB-EC"/>
</dbReference>
<accession>A0A6M4H1A1</accession>
<gene>
    <name evidence="4" type="primary">mshD</name>
    <name evidence="4" type="ORF">DSM104443_04012</name>
</gene>
<dbReference type="InterPro" id="IPR050680">
    <property type="entry name" value="YpeA/RimI_acetyltransf"/>
</dbReference>
<dbReference type="Gene3D" id="3.40.630.30">
    <property type="match status" value="1"/>
</dbReference>
<evidence type="ECO:0000259" key="3">
    <source>
        <dbReference type="PROSITE" id="PS51186"/>
    </source>
</evidence>
<dbReference type="EMBL" id="CP053069">
    <property type="protein sequence ID" value="QJR12918.1"/>
    <property type="molecule type" value="Genomic_DNA"/>
</dbReference>
<dbReference type="PROSITE" id="PS51186">
    <property type="entry name" value="GNAT"/>
    <property type="match status" value="1"/>
</dbReference>
<reference evidence="4 5" key="1">
    <citation type="submission" date="2020-04" db="EMBL/GenBank/DDBJ databases">
        <title>Usitatibacter rugosus gen. nov., sp. nov. and Usitatibacter palustris sp. nov., novel members of Usitatibacteraceae fam. nov. within the order Nitrosomonadales isolated from soil.</title>
        <authorList>
            <person name="Huber K.J."/>
            <person name="Neumann-Schaal M."/>
            <person name="Geppert A."/>
            <person name="Luckner M."/>
            <person name="Wanner G."/>
            <person name="Overmann J."/>
        </authorList>
    </citation>
    <scope>NUCLEOTIDE SEQUENCE [LARGE SCALE GENOMIC DNA]</scope>
    <source>
        <strain evidence="4 5">0125_3</strain>
    </source>
</reference>
<dbReference type="Pfam" id="PF08445">
    <property type="entry name" value="FR47"/>
    <property type="match status" value="1"/>
</dbReference>
<keyword evidence="2 4" id="KW-0012">Acyltransferase</keyword>
<dbReference type="KEGG" id="uru:DSM104443_04012"/>
<dbReference type="AlphaFoldDB" id="A0A6M4H1A1"/>
<evidence type="ECO:0000313" key="4">
    <source>
        <dbReference type="EMBL" id="QJR12918.1"/>
    </source>
</evidence>
<evidence type="ECO:0000256" key="1">
    <source>
        <dbReference type="ARBA" id="ARBA00022679"/>
    </source>
</evidence>
<name>A0A6M4H1A1_9PROT</name>
<protein>
    <submittedName>
        <fullName evidence="4">Mycothiol acetyltransferase</fullName>
        <ecNumber evidence="4">2.3.1.189</ecNumber>
    </submittedName>
</protein>
<dbReference type="EC" id="2.3.1.189" evidence="4"/>
<proteinExistence type="predicted"/>
<evidence type="ECO:0000313" key="5">
    <source>
        <dbReference type="Proteomes" id="UP000501534"/>
    </source>
</evidence>
<dbReference type="CDD" id="cd04301">
    <property type="entry name" value="NAT_SF"/>
    <property type="match status" value="1"/>
</dbReference>
<dbReference type="InterPro" id="IPR013653">
    <property type="entry name" value="GCN5-like_dom"/>
</dbReference>
<sequence>MIWRAFAGSQKRLTAGTERARRFAAGYSPLLAFAEPSSADFAGIAPYCEAGERFYCGEWTGAEPAGWKIELDTTMCPMLWTGSLPPSDETLHVVRLRAEHVPQAMELTALTRPGPFGERTIELGEWYGVFEDELLVAMAGERLQDGTLREISGICTRPEFQGRGLARRMTELMVRRLLARGETPFLHVAAKNTRAVELYKKMGFVVTREVPMRIVVRN</sequence>
<feature type="domain" description="N-acetyltransferase" evidence="3">
    <location>
        <begin position="91"/>
        <end position="218"/>
    </location>
</feature>
<dbReference type="SUPFAM" id="SSF55729">
    <property type="entry name" value="Acyl-CoA N-acyltransferases (Nat)"/>
    <property type="match status" value="1"/>
</dbReference>
<dbReference type="RefSeq" id="WP_171095542.1">
    <property type="nucleotide sequence ID" value="NZ_CP053069.1"/>
</dbReference>
<dbReference type="InterPro" id="IPR016181">
    <property type="entry name" value="Acyl_CoA_acyltransferase"/>
</dbReference>
<dbReference type="InterPro" id="IPR000182">
    <property type="entry name" value="GNAT_dom"/>
</dbReference>
<dbReference type="PANTHER" id="PTHR43420:SF3">
    <property type="entry name" value="N-ACETYLTRANSFERASE DOMAIN-CONTAINING PROTEIN"/>
    <property type="match status" value="1"/>
</dbReference>
<evidence type="ECO:0000256" key="2">
    <source>
        <dbReference type="ARBA" id="ARBA00023315"/>
    </source>
</evidence>
<dbReference type="Proteomes" id="UP000501534">
    <property type="component" value="Chromosome"/>
</dbReference>
<keyword evidence="1 4" id="KW-0808">Transferase</keyword>
<organism evidence="4 5">
    <name type="scientific">Usitatibacter rugosus</name>
    <dbReference type="NCBI Taxonomy" id="2732067"/>
    <lineage>
        <taxon>Bacteria</taxon>
        <taxon>Pseudomonadati</taxon>
        <taxon>Pseudomonadota</taxon>
        <taxon>Betaproteobacteria</taxon>
        <taxon>Nitrosomonadales</taxon>
        <taxon>Usitatibacteraceae</taxon>
        <taxon>Usitatibacter</taxon>
    </lineage>
</organism>